<feature type="region of interest" description="Disordered" evidence="1">
    <location>
        <begin position="862"/>
        <end position="888"/>
    </location>
</feature>
<evidence type="ECO:0000256" key="2">
    <source>
        <dbReference type="SAM" id="Phobius"/>
    </source>
</evidence>
<keyword evidence="4" id="KW-1185">Reference proteome</keyword>
<dbReference type="Gene3D" id="1.20.1270.90">
    <property type="entry name" value="AF1782-like"/>
    <property type="match status" value="1"/>
</dbReference>
<dbReference type="AlphaFoldDB" id="A0A6I1GH31"/>
<dbReference type="RefSeq" id="WP_152235456.1">
    <property type="nucleotide sequence ID" value="NZ_JBHSKZ010000013.1"/>
</dbReference>
<evidence type="ECO:0000313" key="3">
    <source>
        <dbReference type="EMBL" id="KAB7788986.1"/>
    </source>
</evidence>
<protein>
    <submittedName>
        <fullName evidence="3">Arabinosidase</fullName>
    </submittedName>
</protein>
<dbReference type="Proteomes" id="UP000441772">
    <property type="component" value="Unassembled WGS sequence"/>
</dbReference>
<name>A0A6I1GH31_9BIFI</name>
<evidence type="ECO:0000313" key="4">
    <source>
        <dbReference type="Proteomes" id="UP000441772"/>
    </source>
</evidence>
<keyword evidence="2" id="KW-0472">Membrane</keyword>
<keyword evidence="2" id="KW-0812">Transmembrane</keyword>
<accession>A0A6I1GH31</accession>
<gene>
    <name evidence="3" type="ORF">F7D09_2061</name>
</gene>
<keyword evidence="2" id="KW-1133">Transmembrane helix</keyword>
<reference evidence="3 4" key="1">
    <citation type="submission" date="2019-09" db="EMBL/GenBank/DDBJ databases">
        <title>Characterization of the phylogenetic diversity of two novel species belonging to the genus Bifidobacterium: Bifidobacterium cebidarum sp. nov. and Bifidobacterium leontopitheci sp. nov.</title>
        <authorList>
            <person name="Lugli G.A."/>
            <person name="Duranti S."/>
            <person name="Milani C."/>
            <person name="Turroni F."/>
            <person name="Ventura M."/>
        </authorList>
    </citation>
    <scope>NUCLEOTIDE SEQUENCE [LARGE SCALE GENOMIC DNA]</scope>
    <source>
        <strain evidence="3 4">LMG 31471</strain>
    </source>
</reference>
<feature type="compositionally biased region" description="Gly residues" evidence="1">
    <location>
        <begin position="868"/>
        <end position="888"/>
    </location>
</feature>
<organism evidence="3 4">
    <name type="scientific">Bifidobacterium leontopitheci</name>
    <dbReference type="NCBI Taxonomy" id="2650774"/>
    <lineage>
        <taxon>Bacteria</taxon>
        <taxon>Bacillati</taxon>
        <taxon>Actinomycetota</taxon>
        <taxon>Actinomycetes</taxon>
        <taxon>Bifidobacteriales</taxon>
        <taxon>Bifidobacteriaceae</taxon>
        <taxon>Bifidobacterium</taxon>
    </lineage>
</organism>
<proteinExistence type="predicted"/>
<sequence length="969" mass="101830">MGRQATSRMIGGLCALVIGLGGFGTGVSIAVAQPTAAASATASTAASATKDGKDGDAILASLKGKAKDPVKTYGTPAVGTTDTLKNDKNAVDLAKLGVKTLGSDITLRDFGKVTSTTQSNTQSNNDDQRIFAWTPTEKDTTTAKLTLYPQQVTHQQLLTRRGIAIQGTGFLPGEAISFQVAGPGDPLYSMTSSFAAYADNQGRFIHTVSYLDATYARQGDYTIKLVGYKSGRVATEKYTITDAPKAIEQGATKVEFATPTITQQNLWHGGTGLKYTISNLQPKEKVTEYLVTSMGDTQTIGNETADDNGTISASLIAQTRFTLTGQYQFIVIGEKSGATVGDYTVVETPDDFKDAVNTPADTSKVKFTINPKRVSQLAVPRGVQLSVTGLQPKENVEVFFVDPVTGWTFADPLPYTNDKGEWGTMFGDTSLDMTIGTWTFKIVGAKSGYVEDTLEVYKDSAVIDPKIELTGELAKHADKNGVVQMTQTEMLAEGLITYKASGYVPLDGIMNYLTTPTGNQIQIYGRRVGEDGTFEEDGSAWKGIDRFADLAGYGNAISPGYYTLVVADGWDSSINASIKFHVTDDSPEAAYGDVKVAQTQISPEDYYKKGLSFTVSGFKPGSGGTLVVTGPSGNVNISRPIVLDDQGHMENKLVTSNPDAVARGTYTITWYTGDDDHAKKSATYTVTDEKIQPTITLSLPADSYTQDELHDKGLTVNGTGLDAFQWTDVRLILPDGTKLLAATLQADRDGNIADTWKWDTDAAPAGTWTLRADTSDFHYGETKFAVTGTKTAGVDTTALQQLVKQAGSLRESDYTADSWATLATALNAAKDVLDNAASTSQAKVNTAWGNLNDAIEALAAKSGNSGNHNGGNHNGGGSNGGGSNGGSNGGGNAGGAGAGNGSASGNGPGIAGNGQQLGKTGASVSLMTVGILLALAGAAMLAKTARAASSKRAPRMIGRMADEKGHFDE</sequence>
<dbReference type="Pfam" id="PF07554">
    <property type="entry name" value="FIVAR"/>
    <property type="match status" value="1"/>
</dbReference>
<comment type="caution">
    <text evidence="3">The sequence shown here is derived from an EMBL/GenBank/DDBJ whole genome shotgun (WGS) entry which is preliminary data.</text>
</comment>
<dbReference type="EMBL" id="WBVT01000057">
    <property type="protein sequence ID" value="KAB7788986.1"/>
    <property type="molecule type" value="Genomic_DNA"/>
</dbReference>
<feature type="transmembrane region" description="Helical" evidence="2">
    <location>
        <begin position="922"/>
        <end position="942"/>
    </location>
</feature>
<evidence type="ECO:0000256" key="1">
    <source>
        <dbReference type="SAM" id="MobiDB-lite"/>
    </source>
</evidence>